<dbReference type="AlphaFoldDB" id="A0A3Q3K0T3"/>
<reference evidence="2" key="2">
    <citation type="submission" date="2025-09" db="UniProtKB">
        <authorList>
            <consortium name="Ensembl"/>
        </authorList>
    </citation>
    <scope>IDENTIFICATION</scope>
</reference>
<feature type="compositionally biased region" description="Basic and acidic residues" evidence="1">
    <location>
        <begin position="66"/>
        <end position="88"/>
    </location>
</feature>
<protein>
    <recommendedName>
        <fullName evidence="4">Death associated protein 1b</fullName>
    </recommendedName>
</protein>
<dbReference type="GO" id="GO:0010507">
    <property type="term" value="P:negative regulation of autophagy"/>
    <property type="evidence" value="ECO:0007669"/>
    <property type="project" value="TreeGrafter"/>
</dbReference>
<dbReference type="InterPro" id="IPR024130">
    <property type="entry name" value="DAP1/DAPL1"/>
</dbReference>
<evidence type="ECO:0008006" key="4">
    <source>
        <dbReference type="Google" id="ProtNLM"/>
    </source>
</evidence>
<organism evidence="2 3">
    <name type="scientific">Monopterus albus</name>
    <name type="common">Swamp eel</name>
    <dbReference type="NCBI Taxonomy" id="43700"/>
    <lineage>
        <taxon>Eukaryota</taxon>
        <taxon>Metazoa</taxon>
        <taxon>Chordata</taxon>
        <taxon>Craniata</taxon>
        <taxon>Vertebrata</taxon>
        <taxon>Euteleostomi</taxon>
        <taxon>Actinopterygii</taxon>
        <taxon>Neopterygii</taxon>
        <taxon>Teleostei</taxon>
        <taxon>Neoteleostei</taxon>
        <taxon>Acanthomorphata</taxon>
        <taxon>Anabantaria</taxon>
        <taxon>Synbranchiformes</taxon>
        <taxon>Synbranchidae</taxon>
        <taxon>Monopterus</taxon>
    </lineage>
</organism>
<evidence type="ECO:0000256" key="1">
    <source>
        <dbReference type="SAM" id="MobiDB-lite"/>
    </source>
</evidence>
<dbReference type="Proteomes" id="UP000261600">
    <property type="component" value="Unplaced"/>
</dbReference>
<name>A0A3Q3K0T3_MONAL</name>
<reference evidence="2" key="1">
    <citation type="submission" date="2025-08" db="UniProtKB">
        <authorList>
            <consortium name="Ensembl"/>
        </authorList>
    </citation>
    <scope>IDENTIFICATION</scope>
</reference>
<feature type="region of interest" description="Disordered" evidence="1">
    <location>
        <begin position="65"/>
        <end position="94"/>
    </location>
</feature>
<sequence length="148" mass="16673">RGEDCRGFCLSFCFQKGVGTLFTFILIFNKIYSKLLYTADFSGNINYTVFFSGSVVKAGGKRVTKKSLEESGTHGTQEKETKKSDKLSRSLGTPNRMQHVAILLTGTLDKLSHDFPETPVSVRHSKVHPALEKPHSPRTFFIQQPRKY</sequence>
<dbReference type="PANTHER" id="PTHR13177">
    <property type="entry name" value="DEATH-ASSOCIATED PROTEIN 1"/>
    <property type="match status" value="1"/>
</dbReference>
<dbReference type="Pfam" id="PF15228">
    <property type="entry name" value="DAP"/>
    <property type="match status" value="1"/>
</dbReference>
<evidence type="ECO:0000313" key="3">
    <source>
        <dbReference type="Proteomes" id="UP000261600"/>
    </source>
</evidence>
<proteinExistence type="predicted"/>
<dbReference type="PANTHER" id="PTHR13177:SF2">
    <property type="entry name" value="DEATH-ASSOCIATED PROTEIN-LIKE 1"/>
    <property type="match status" value="1"/>
</dbReference>
<dbReference type="GO" id="GO:0097190">
    <property type="term" value="P:apoptotic signaling pathway"/>
    <property type="evidence" value="ECO:0007669"/>
    <property type="project" value="TreeGrafter"/>
</dbReference>
<dbReference type="GO" id="GO:0070513">
    <property type="term" value="F:death domain binding"/>
    <property type="evidence" value="ECO:0007669"/>
    <property type="project" value="TreeGrafter"/>
</dbReference>
<dbReference type="Ensembl" id="ENSMALT00000023170.1">
    <property type="protein sequence ID" value="ENSMALP00000022735.1"/>
    <property type="gene ID" value="ENSMALG00000015866.1"/>
</dbReference>
<dbReference type="GO" id="GO:0034198">
    <property type="term" value="P:cellular response to amino acid starvation"/>
    <property type="evidence" value="ECO:0007669"/>
    <property type="project" value="TreeGrafter"/>
</dbReference>
<accession>A0A3Q3K0T3</accession>
<evidence type="ECO:0000313" key="2">
    <source>
        <dbReference type="Ensembl" id="ENSMALP00000022735.1"/>
    </source>
</evidence>
<dbReference type="STRING" id="43700.ENSMALP00000022735"/>
<keyword evidence="3" id="KW-1185">Reference proteome</keyword>